<dbReference type="Proteomes" id="UP001153954">
    <property type="component" value="Unassembled WGS sequence"/>
</dbReference>
<accession>A0AAU9TM65</accession>
<reference evidence="1" key="1">
    <citation type="submission" date="2022-03" db="EMBL/GenBank/DDBJ databases">
        <authorList>
            <person name="Tunstrom K."/>
        </authorList>
    </citation>
    <scope>NUCLEOTIDE SEQUENCE</scope>
</reference>
<dbReference type="AlphaFoldDB" id="A0AAU9TM65"/>
<comment type="caution">
    <text evidence="1">The sequence shown here is derived from an EMBL/GenBank/DDBJ whole genome shotgun (WGS) entry which is preliminary data.</text>
</comment>
<dbReference type="EMBL" id="CAKOGL010000004">
    <property type="protein sequence ID" value="CAH2085760.1"/>
    <property type="molecule type" value="Genomic_DNA"/>
</dbReference>
<organism evidence="1 2">
    <name type="scientific">Euphydryas editha</name>
    <name type="common">Edith's checkerspot</name>
    <dbReference type="NCBI Taxonomy" id="104508"/>
    <lineage>
        <taxon>Eukaryota</taxon>
        <taxon>Metazoa</taxon>
        <taxon>Ecdysozoa</taxon>
        <taxon>Arthropoda</taxon>
        <taxon>Hexapoda</taxon>
        <taxon>Insecta</taxon>
        <taxon>Pterygota</taxon>
        <taxon>Neoptera</taxon>
        <taxon>Endopterygota</taxon>
        <taxon>Lepidoptera</taxon>
        <taxon>Glossata</taxon>
        <taxon>Ditrysia</taxon>
        <taxon>Papilionoidea</taxon>
        <taxon>Nymphalidae</taxon>
        <taxon>Nymphalinae</taxon>
        <taxon>Euphydryas</taxon>
    </lineage>
</organism>
<protein>
    <submittedName>
        <fullName evidence="1">Uncharacterized protein</fullName>
    </submittedName>
</protein>
<evidence type="ECO:0000313" key="1">
    <source>
        <dbReference type="EMBL" id="CAH2085760.1"/>
    </source>
</evidence>
<keyword evidence="2" id="KW-1185">Reference proteome</keyword>
<evidence type="ECO:0000313" key="2">
    <source>
        <dbReference type="Proteomes" id="UP001153954"/>
    </source>
</evidence>
<name>A0AAU9TM65_EUPED</name>
<sequence>MIDGYTYSKKNKSKVYYCSKKKSGLMIRKDCRKCMISDELYKRGRDETAVMCQLSMVMVIYLASLVGKA</sequence>
<gene>
    <name evidence="1" type="ORF">EEDITHA_LOCUS2204</name>
</gene>
<proteinExistence type="predicted"/>